<evidence type="ECO:0000256" key="9">
    <source>
        <dbReference type="ARBA" id="ARBA00022842"/>
    </source>
</evidence>
<dbReference type="GO" id="GO:0005524">
    <property type="term" value="F:ATP binding"/>
    <property type="evidence" value="ECO:0007669"/>
    <property type="project" value="UniProtKB-KW"/>
</dbReference>
<dbReference type="Gene3D" id="3.40.50.300">
    <property type="entry name" value="P-loop containing nucleotide triphosphate hydrolases"/>
    <property type="match status" value="1"/>
</dbReference>
<keyword evidence="6" id="KW-0479">Metal-binding</keyword>
<keyword evidence="8" id="KW-0067">ATP-binding</keyword>
<keyword evidence="9" id="KW-0460">Magnesium</keyword>
<evidence type="ECO:0000256" key="4">
    <source>
        <dbReference type="ARBA" id="ARBA00022490"/>
    </source>
</evidence>
<comment type="similarity">
    <text evidence="2">Belongs to the TsaE family.</text>
</comment>
<keyword evidence="7" id="KW-0547">Nucleotide-binding</keyword>
<evidence type="ECO:0000256" key="5">
    <source>
        <dbReference type="ARBA" id="ARBA00022694"/>
    </source>
</evidence>
<keyword evidence="5" id="KW-0819">tRNA processing</keyword>
<evidence type="ECO:0000256" key="6">
    <source>
        <dbReference type="ARBA" id="ARBA00022723"/>
    </source>
</evidence>
<dbReference type="PANTHER" id="PTHR33540">
    <property type="entry name" value="TRNA THREONYLCARBAMOYLADENOSINE BIOSYNTHESIS PROTEIN TSAE"/>
    <property type="match status" value="1"/>
</dbReference>
<protein>
    <recommendedName>
        <fullName evidence="3">tRNA threonylcarbamoyladenosine biosynthesis protein TsaE</fullName>
    </recommendedName>
    <alternativeName>
        <fullName evidence="10">t(6)A37 threonylcarbamoyladenosine biosynthesis protein TsaE</fullName>
    </alternativeName>
</protein>
<gene>
    <name evidence="11" type="ORF">METZ01_LOCUS317891</name>
</gene>
<dbReference type="AlphaFoldDB" id="A0A382NX61"/>
<evidence type="ECO:0000256" key="10">
    <source>
        <dbReference type="ARBA" id="ARBA00032441"/>
    </source>
</evidence>
<evidence type="ECO:0000256" key="1">
    <source>
        <dbReference type="ARBA" id="ARBA00004496"/>
    </source>
</evidence>
<evidence type="ECO:0000256" key="8">
    <source>
        <dbReference type="ARBA" id="ARBA00022840"/>
    </source>
</evidence>
<keyword evidence="4" id="KW-0963">Cytoplasm</keyword>
<sequence>MKNNEFNITSDCLHDTQEIGSFLGNSSESGFNYFLTGNLGSGKTCLTQGILKGLGYDGYVHSPTFVLMTEYECRLPIYHIDLYRLTSQGQIDDLMLDEQLESGENVNIIEWADKSAYLNNIPHIKIDLKSTKHNSRILNISTDVEMYYEVINSMQHLELECKGKCE</sequence>
<dbReference type="SUPFAM" id="SSF52540">
    <property type="entry name" value="P-loop containing nucleoside triphosphate hydrolases"/>
    <property type="match status" value="1"/>
</dbReference>
<dbReference type="InterPro" id="IPR027417">
    <property type="entry name" value="P-loop_NTPase"/>
</dbReference>
<dbReference type="GO" id="GO:0046872">
    <property type="term" value="F:metal ion binding"/>
    <property type="evidence" value="ECO:0007669"/>
    <property type="project" value="UniProtKB-KW"/>
</dbReference>
<dbReference type="EMBL" id="UINC01102993">
    <property type="protein sequence ID" value="SVC65037.1"/>
    <property type="molecule type" value="Genomic_DNA"/>
</dbReference>
<dbReference type="GO" id="GO:0005737">
    <property type="term" value="C:cytoplasm"/>
    <property type="evidence" value="ECO:0007669"/>
    <property type="project" value="UniProtKB-SubCell"/>
</dbReference>
<name>A0A382NX61_9ZZZZ</name>
<dbReference type="GO" id="GO:0002949">
    <property type="term" value="P:tRNA threonylcarbamoyladenosine modification"/>
    <property type="evidence" value="ECO:0007669"/>
    <property type="project" value="InterPro"/>
</dbReference>
<dbReference type="Pfam" id="PF02367">
    <property type="entry name" value="TsaE"/>
    <property type="match status" value="1"/>
</dbReference>
<dbReference type="NCBIfam" id="TIGR00150">
    <property type="entry name" value="T6A_YjeE"/>
    <property type="match status" value="1"/>
</dbReference>
<evidence type="ECO:0000256" key="2">
    <source>
        <dbReference type="ARBA" id="ARBA00007599"/>
    </source>
</evidence>
<comment type="subcellular location">
    <subcellularLocation>
        <location evidence="1">Cytoplasm</location>
    </subcellularLocation>
</comment>
<organism evidence="11">
    <name type="scientific">marine metagenome</name>
    <dbReference type="NCBI Taxonomy" id="408172"/>
    <lineage>
        <taxon>unclassified sequences</taxon>
        <taxon>metagenomes</taxon>
        <taxon>ecological metagenomes</taxon>
    </lineage>
</organism>
<evidence type="ECO:0000256" key="7">
    <source>
        <dbReference type="ARBA" id="ARBA00022741"/>
    </source>
</evidence>
<evidence type="ECO:0000313" key="11">
    <source>
        <dbReference type="EMBL" id="SVC65037.1"/>
    </source>
</evidence>
<accession>A0A382NX61</accession>
<dbReference type="PANTHER" id="PTHR33540:SF2">
    <property type="entry name" value="TRNA THREONYLCARBAMOYLADENOSINE BIOSYNTHESIS PROTEIN TSAE"/>
    <property type="match status" value="1"/>
</dbReference>
<dbReference type="InterPro" id="IPR003442">
    <property type="entry name" value="T6A_TsaE"/>
</dbReference>
<reference evidence="11" key="1">
    <citation type="submission" date="2018-05" db="EMBL/GenBank/DDBJ databases">
        <authorList>
            <person name="Lanie J.A."/>
            <person name="Ng W.-L."/>
            <person name="Kazmierczak K.M."/>
            <person name="Andrzejewski T.M."/>
            <person name="Davidsen T.M."/>
            <person name="Wayne K.J."/>
            <person name="Tettelin H."/>
            <person name="Glass J.I."/>
            <person name="Rusch D."/>
            <person name="Podicherti R."/>
            <person name="Tsui H.-C.T."/>
            <person name="Winkler M.E."/>
        </authorList>
    </citation>
    <scope>NUCLEOTIDE SEQUENCE</scope>
</reference>
<evidence type="ECO:0000256" key="3">
    <source>
        <dbReference type="ARBA" id="ARBA00019010"/>
    </source>
</evidence>
<proteinExistence type="inferred from homology"/>